<gene>
    <name evidence="1" type="ORF">LCGC14_1145850</name>
</gene>
<proteinExistence type="predicted"/>
<evidence type="ECO:0000313" key="1">
    <source>
        <dbReference type="EMBL" id="KKM99636.1"/>
    </source>
</evidence>
<sequence length="55" mass="6526">MDEPTAKELREFCMYRRRQGDEPGWCMETERPSGIRLCPLDTQEGECFLKEERDG</sequence>
<organism evidence="1">
    <name type="scientific">marine sediment metagenome</name>
    <dbReference type="NCBI Taxonomy" id="412755"/>
    <lineage>
        <taxon>unclassified sequences</taxon>
        <taxon>metagenomes</taxon>
        <taxon>ecological metagenomes</taxon>
    </lineage>
</organism>
<name>A0A0F9MK23_9ZZZZ</name>
<reference evidence="1" key="1">
    <citation type="journal article" date="2015" name="Nature">
        <title>Complex archaea that bridge the gap between prokaryotes and eukaryotes.</title>
        <authorList>
            <person name="Spang A."/>
            <person name="Saw J.H."/>
            <person name="Jorgensen S.L."/>
            <person name="Zaremba-Niedzwiedzka K."/>
            <person name="Martijn J."/>
            <person name="Lind A.E."/>
            <person name="van Eijk R."/>
            <person name="Schleper C."/>
            <person name="Guy L."/>
            <person name="Ettema T.J."/>
        </authorList>
    </citation>
    <scope>NUCLEOTIDE SEQUENCE</scope>
</reference>
<accession>A0A0F9MK23</accession>
<dbReference type="AlphaFoldDB" id="A0A0F9MK23"/>
<protein>
    <submittedName>
        <fullName evidence="1">Uncharacterized protein</fullName>
    </submittedName>
</protein>
<comment type="caution">
    <text evidence="1">The sequence shown here is derived from an EMBL/GenBank/DDBJ whole genome shotgun (WGS) entry which is preliminary data.</text>
</comment>
<dbReference type="EMBL" id="LAZR01005474">
    <property type="protein sequence ID" value="KKM99636.1"/>
    <property type="molecule type" value="Genomic_DNA"/>
</dbReference>